<evidence type="ECO:0000313" key="4">
    <source>
        <dbReference type="EMBL" id="CAI5449374.1"/>
    </source>
</evidence>
<dbReference type="SUPFAM" id="SSF48056">
    <property type="entry name" value="Di-copper centre-containing domain"/>
    <property type="match status" value="1"/>
</dbReference>
<accession>A0A9P1IQV5</accession>
<dbReference type="InterPro" id="IPR008922">
    <property type="entry name" value="Di-copper_centre_dom_sf"/>
</dbReference>
<name>A0A9P1IQV5_9PELO</name>
<keyword evidence="5" id="KW-1185">Reference proteome</keyword>
<comment type="caution">
    <text evidence="4">The sequence shown here is derived from an EMBL/GenBank/DDBJ whole genome shotgun (WGS) entry which is preliminary data.</text>
</comment>
<dbReference type="GO" id="GO:0046872">
    <property type="term" value="F:metal ion binding"/>
    <property type="evidence" value="ECO:0007669"/>
    <property type="project" value="UniProtKB-KW"/>
</dbReference>
<feature type="domain" description="Tyrosinase copper-binding" evidence="3">
    <location>
        <begin position="191"/>
        <end position="202"/>
    </location>
</feature>
<dbReference type="AlphaFoldDB" id="A0A9P1IQV5"/>
<dbReference type="PANTHER" id="PTHR11474">
    <property type="entry name" value="TYROSINASE FAMILY MEMBER"/>
    <property type="match status" value="1"/>
</dbReference>
<protein>
    <recommendedName>
        <fullName evidence="2 3">Tyrosinase copper-binding domain-containing protein</fullName>
    </recommendedName>
</protein>
<sequence length="646" mass="74005">MFSPRELRDLAIAMNGLKNREIDNITAWDLHTLVHYPDSAPGAHWGPAFLPWHREFLRQFEIALQTEVPTVTLPFWDSTLDQGLPEESDSVLWSDELLGNGNGYVKTGPFADWNTNVFMPLSQIPVKKLYRSTGGRSQDRLMTPRDVSWVVNRKNFSQLTFCHDKTFESMHGLSHVWVGGFMYVIRVSPNDPTFYMHHAFVDNLWEQFRQNSQTREERETQWATKSCNDNHGFDMQMKPFTIQNRDGLSNQYTDEWYEYQTVKHCSMTDQTCDSPYYWCDNKLWRCRSKIVYGGNCTGYEGTQICYNSVCSQGKCIVPPRVKNSMKSRLEDENIAWKDSIWAKTVLVDENGNGIDDELARVTITDLNKNSSTMVFNLGESVYPEIPGTVYLSLPKPRNGQDSRVKLEARDQFGRYCQAQCLNSTNDRYEVCQPVLNISMKIENSSPLSYTHSMSSRTFLDIDLSVHPRLIRPSLPFMVFACARKLVTSAMILALPETIRQPVSHENYVFFRVSVFRPMGANYQIEVSPHSDIGPVWSSSIQKAASSFDPNIVFVQAPNPELNHGGVRVRVSILNENQRISCEVKCTKKDGSMHECDGDVDLHSDPNLSEEDVFTSDPISLPVLGWNMKGHPTTWRHKVPYLSFHCF</sequence>
<dbReference type="InterPro" id="IPR002227">
    <property type="entry name" value="Tyrosinase_Cu-bd"/>
</dbReference>
<dbReference type="OrthoDB" id="6132182at2759"/>
<dbReference type="PANTHER" id="PTHR11474:SF122">
    <property type="entry name" value="TYROSINASE COPPER-BINDING DOMAIN-CONTAINING PROTEIN"/>
    <property type="match status" value="1"/>
</dbReference>
<dbReference type="InterPro" id="IPR050316">
    <property type="entry name" value="Tyrosinase/Hemocyanin"/>
</dbReference>
<evidence type="ECO:0000259" key="2">
    <source>
        <dbReference type="PROSITE" id="PS00497"/>
    </source>
</evidence>
<evidence type="ECO:0000313" key="5">
    <source>
        <dbReference type="Proteomes" id="UP001152747"/>
    </source>
</evidence>
<keyword evidence="1" id="KW-0479">Metal-binding</keyword>
<dbReference type="PROSITE" id="PS00497">
    <property type="entry name" value="TYROSINASE_1"/>
    <property type="match status" value="1"/>
</dbReference>
<dbReference type="GO" id="GO:0016491">
    <property type="term" value="F:oxidoreductase activity"/>
    <property type="evidence" value="ECO:0007669"/>
    <property type="project" value="InterPro"/>
</dbReference>
<evidence type="ECO:0000256" key="1">
    <source>
        <dbReference type="ARBA" id="ARBA00022723"/>
    </source>
</evidence>
<reference evidence="4" key="1">
    <citation type="submission" date="2022-11" db="EMBL/GenBank/DDBJ databases">
        <authorList>
            <person name="Kikuchi T."/>
        </authorList>
    </citation>
    <scope>NUCLEOTIDE SEQUENCE</scope>
    <source>
        <strain evidence="4">PS1010</strain>
    </source>
</reference>
<dbReference type="Gene3D" id="1.10.1280.10">
    <property type="entry name" value="Di-copper center containing domain from catechol oxidase"/>
    <property type="match status" value="1"/>
</dbReference>
<evidence type="ECO:0000259" key="3">
    <source>
        <dbReference type="PROSITE" id="PS00498"/>
    </source>
</evidence>
<proteinExistence type="predicted"/>
<dbReference type="PROSITE" id="PS00498">
    <property type="entry name" value="TYROSINASE_2"/>
    <property type="match status" value="1"/>
</dbReference>
<gene>
    <name evidence="4" type="ORF">CAMP_LOCUS12011</name>
</gene>
<dbReference type="Proteomes" id="UP001152747">
    <property type="component" value="Unassembled WGS sequence"/>
</dbReference>
<feature type="domain" description="Tyrosinase copper-binding" evidence="2">
    <location>
        <begin position="44"/>
        <end position="61"/>
    </location>
</feature>
<dbReference type="PRINTS" id="PR00092">
    <property type="entry name" value="TYROSINASE"/>
</dbReference>
<organism evidence="4 5">
    <name type="scientific">Caenorhabditis angaria</name>
    <dbReference type="NCBI Taxonomy" id="860376"/>
    <lineage>
        <taxon>Eukaryota</taxon>
        <taxon>Metazoa</taxon>
        <taxon>Ecdysozoa</taxon>
        <taxon>Nematoda</taxon>
        <taxon>Chromadorea</taxon>
        <taxon>Rhabditida</taxon>
        <taxon>Rhabditina</taxon>
        <taxon>Rhabditomorpha</taxon>
        <taxon>Rhabditoidea</taxon>
        <taxon>Rhabditidae</taxon>
        <taxon>Peloderinae</taxon>
        <taxon>Caenorhabditis</taxon>
    </lineage>
</organism>
<dbReference type="EMBL" id="CANHGI010000004">
    <property type="protein sequence ID" value="CAI5449374.1"/>
    <property type="molecule type" value="Genomic_DNA"/>
</dbReference>
<dbReference type="Pfam" id="PF00264">
    <property type="entry name" value="Tyrosinase"/>
    <property type="match status" value="1"/>
</dbReference>